<dbReference type="PANTHER" id="PTHR13832">
    <property type="entry name" value="PROTEIN PHOSPHATASE 2C"/>
    <property type="match status" value="1"/>
</dbReference>
<reference evidence="2 3" key="1">
    <citation type="submission" date="2017-03" db="EMBL/GenBank/DDBJ databases">
        <authorList>
            <person name="Afonso C.L."/>
            <person name="Miller P.J."/>
            <person name="Scott M.A."/>
            <person name="Spackman E."/>
            <person name="Goraichik I."/>
            <person name="Dimitrov K.M."/>
            <person name="Suarez D.L."/>
            <person name="Swayne D.E."/>
        </authorList>
    </citation>
    <scope>NUCLEOTIDE SEQUENCE [LARGE SCALE GENOMIC DNA]</scope>
    <source>
        <strain evidence="2">Genome sequencing of Nitrospira japonica strain NJ11</strain>
    </source>
</reference>
<keyword evidence="2" id="KW-0378">Hydrolase</keyword>
<dbReference type="STRING" id="1325564.NSJP_2640"/>
<dbReference type="EC" id="3.1.3.16" evidence="2"/>
<keyword evidence="3" id="KW-1185">Reference proteome</keyword>
<dbReference type="OrthoDB" id="9801841at2"/>
<dbReference type="PANTHER" id="PTHR13832:SF827">
    <property type="entry name" value="PROTEIN PHOSPHATASE 1L"/>
    <property type="match status" value="1"/>
</dbReference>
<dbReference type="InterPro" id="IPR015655">
    <property type="entry name" value="PP2C"/>
</dbReference>
<dbReference type="PROSITE" id="PS51746">
    <property type="entry name" value="PPM_2"/>
    <property type="match status" value="1"/>
</dbReference>
<sequence>MGKPMPMRTLHSVRSDVGLKRTHNEDRFLADPAIGVYAVCDGMGGGNAGEVASALAVETIHAHLRTGRQDDRVSMGSDANLSPNTHRLAGAIRAANESIHEASWTNPSYAGMGTTIVAVHLSNDLLSIAHVGDSRLYLIRNGKIDALTADHSWVAEQVRRGLMTEGEAERSSKRNIVTRALGVERVVDVELGEIPVRHGDRFLLCSDGLTRGVRTPDILRAVEAASDVEDSADRLLAMANDAGGDDNTTVLLLSLFDEASSPFWRRLTQRWFPMAS</sequence>
<dbReference type="CDD" id="cd00143">
    <property type="entry name" value="PP2Cc"/>
    <property type="match status" value="1"/>
</dbReference>
<dbReference type="Gene3D" id="3.60.40.10">
    <property type="entry name" value="PPM-type phosphatase domain"/>
    <property type="match status" value="1"/>
</dbReference>
<dbReference type="NCBIfam" id="NF033484">
    <property type="entry name" value="Stp1_PP2C_phos"/>
    <property type="match status" value="1"/>
</dbReference>
<name>A0A1W1I719_9BACT</name>
<organism evidence="2 3">
    <name type="scientific">Nitrospira japonica</name>
    <dbReference type="NCBI Taxonomy" id="1325564"/>
    <lineage>
        <taxon>Bacteria</taxon>
        <taxon>Pseudomonadati</taxon>
        <taxon>Nitrospirota</taxon>
        <taxon>Nitrospiria</taxon>
        <taxon>Nitrospirales</taxon>
        <taxon>Nitrospiraceae</taxon>
        <taxon>Nitrospira</taxon>
    </lineage>
</organism>
<dbReference type="GO" id="GO:0004722">
    <property type="term" value="F:protein serine/threonine phosphatase activity"/>
    <property type="evidence" value="ECO:0007669"/>
    <property type="project" value="UniProtKB-EC"/>
</dbReference>
<evidence type="ECO:0000259" key="1">
    <source>
        <dbReference type="PROSITE" id="PS51746"/>
    </source>
</evidence>
<gene>
    <name evidence="2" type="primary">pph</name>
    <name evidence="2" type="ORF">NSJP_2640</name>
</gene>
<proteinExistence type="predicted"/>
<dbReference type="EMBL" id="LT828648">
    <property type="protein sequence ID" value="SLM48807.1"/>
    <property type="molecule type" value="Genomic_DNA"/>
</dbReference>
<accession>A0A1W1I719</accession>
<protein>
    <submittedName>
        <fullName evidence="2">PP2C-family Ser/Thr protein phosphatase</fullName>
        <ecNumber evidence="2">3.1.3.16</ecNumber>
    </submittedName>
</protein>
<dbReference type="InterPro" id="IPR036457">
    <property type="entry name" value="PPM-type-like_dom_sf"/>
</dbReference>
<dbReference type="Pfam" id="PF13672">
    <property type="entry name" value="PP2C_2"/>
    <property type="match status" value="1"/>
</dbReference>
<evidence type="ECO:0000313" key="2">
    <source>
        <dbReference type="EMBL" id="SLM48807.1"/>
    </source>
</evidence>
<dbReference type="SMART" id="SM00332">
    <property type="entry name" value="PP2Cc"/>
    <property type="match status" value="1"/>
</dbReference>
<evidence type="ECO:0000313" key="3">
    <source>
        <dbReference type="Proteomes" id="UP000192042"/>
    </source>
</evidence>
<dbReference type="InterPro" id="IPR001932">
    <property type="entry name" value="PPM-type_phosphatase-like_dom"/>
</dbReference>
<dbReference type="SUPFAM" id="SSF81606">
    <property type="entry name" value="PP2C-like"/>
    <property type="match status" value="1"/>
</dbReference>
<dbReference type="Proteomes" id="UP000192042">
    <property type="component" value="Chromosome I"/>
</dbReference>
<dbReference type="KEGG" id="nja:NSJP_2640"/>
<feature type="domain" description="PPM-type phosphatase" evidence="1">
    <location>
        <begin position="10"/>
        <end position="255"/>
    </location>
</feature>
<dbReference type="AlphaFoldDB" id="A0A1W1I719"/>
<dbReference type="SMART" id="SM00331">
    <property type="entry name" value="PP2C_SIG"/>
    <property type="match status" value="1"/>
</dbReference>